<evidence type="ECO:0000256" key="1">
    <source>
        <dbReference type="PROSITE-ProRule" id="PRU01360"/>
    </source>
</evidence>
<keyword evidence="1" id="KW-0472">Membrane</keyword>
<dbReference type="NCBIfam" id="TIGR04056">
    <property type="entry name" value="OMP_RagA_SusC"/>
    <property type="match status" value="1"/>
</dbReference>
<keyword evidence="1" id="KW-0813">Transport</keyword>
<dbReference type="SUPFAM" id="SSF56935">
    <property type="entry name" value="Porins"/>
    <property type="match status" value="1"/>
</dbReference>
<keyword evidence="1" id="KW-0812">Transmembrane</keyword>
<dbReference type="Pfam" id="PF07715">
    <property type="entry name" value="Plug"/>
    <property type="match status" value="1"/>
</dbReference>
<dbReference type="Gene3D" id="2.170.130.10">
    <property type="entry name" value="TonB-dependent receptor, plug domain"/>
    <property type="match status" value="1"/>
</dbReference>
<dbReference type="AlphaFoldDB" id="A0AAE3SG15"/>
<keyword evidence="4" id="KW-1185">Reference proteome</keyword>
<keyword evidence="1" id="KW-1134">Transmembrane beta strand</keyword>
<dbReference type="InterPro" id="IPR037066">
    <property type="entry name" value="Plug_dom_sf"/>
</dbReference>
<gene>
    <name evidence="3" type="ORF">OM075_10060</name>
</gene>
<dbReference type="GO" id="GO:0009279">
    <property type="term" value="C:cell outer membrane"/>
    <property type="evidence" value="ECO:0007669"/>
    <property type="project" value="UniProtKB-SubCell"/>
</dbReference>
<feature type="domain" description="TonB-dependent receptor plug" evidence="2">
    <location>
        <begin position="224"/>
        <end position="339"/>
    </location>
</feature>
<evidence type="ECO:0000313" key="3">
    <source>
        <dbReference type="EMBL" id="MCW3786813.1"/>
    </source>
</evidence>
<comment type="caution">
    <text evidence="3">The sequence shown here is derived from an EMBL/GenBank/DDBJ whole genome shotgun (WGS) entry which is preliminary data.</text>
</comment>
<dbReference type="Gene3D" id="2.60.40.1120">
    <property type="entry name" value="Carboxypeptidase-like, regulatory domain"/>
    <property type="match status" value="1"/>
</dbReference>
<protein>
    <submittedName>
        <fullName evidence="3">TonB-dependent receptor</fullName>
    </submittedName>
</protein>
<dbReference type="InterPro" id="IPR039426">
    <property type="entry name" value="TonB-dep_rcpt-like"/>
</dbReference>
<dbReference type="FunFam" id="2.170.130.10:FF:000003">
    <property type="entry name" value="SusC/RagA family TonB-linked outer membrane protein"/>
    <property type="match status" value="1"/>
</dbReference>
<comment type="subcellular location">
    <subcellularLocation>
        <location evidence="1">Cell outer membrane</location>
        <topology evidence="1">Multi-pass membrane protein</topology>
    </subcellularLocation>
</comment>
<dbReference type="NCBIfam" id="TIGR04057">
    <property type="entry name" value="SusC_RagA_signa"/>
    <property type="match status" value="1"/>
</dbReference>
<reference evidence="3" key="1">
    <citation type="submission" date="2022-10" db="EMBL/GenBank/DDBJ databases">
        <authorList>
            <person name="Yu W.X."/>
        </authorList>
    </citation>
    <scope>NUCLEOTIDE SEQUENCE</scope>
    <source>
        <strain evidence="3">AAT</strain>
    </source>
</reference>
<accession>A0AAE3SG15</accession>
<sequence length="1149" mass="129489">MKNCYQNVHLPARKWKGALWLKNSKLVLTVLFFCLGFFVATSAYSQQTLDVKYENKTIVSVLNDLKSRTGMKVTYMQGLIPETKKVSVTIPNASIETILNEVLVKNGYSYQIKDNVILISEGKTSSEQVQNKHYSLKGRVTDENGDPLPGVSVVINKTMKGVATDGEGRYTMTVMSDDVLKFSFIGYTSRTIPLEGKSKLNVQLKPTQENVDEVTVVAFGSQKKESVVSSITTVKPESLKSSNSDLTSSFAGRIPGLVAWQTGGMPGALTEDEMSTKFYIRGITSFNENANTDPLILLDNVEVSKLDLARIDPEDIESFSVMKDASATAMYGARGANGVILVTTKKGHEGQVYTSVRYEAITSMPTREIDVVDPVTYMRAYNEALTGRDPLATPLYTSEKINNTGSSRYPSYVYPANDWYNLLFKDASINHHMGLNLRGGSKIIQYYASLNYSMDHGMLETDRLNQFDVNIRNNTTAFRVNLNIDLTPTAKLVLNSTTTQDKYHGPQTDVRQAYSLAFNASPVDYAAVYPADEFHDWPHIRFGGLTVNTSNPYAQVQKGYQERSRFSTINRLEYIQNLSDLIKGLEVRANGSLYQEGYYQNVFTTDEYLYRLLDYDYQTGEHTLQQVKEGDRTLRLQNPANNSAGATRISGEFRVLHTAAWKEHTTSYTAVYQMQQATNSRPVSLLDAIPARNMGLSMRMAYGYKERYYAEASFGYNGSERFAKDNRFGFFPAAGLGWVVSKEPFLLPASNWLTFMKLRLSYGKVGNDGIGSAGTGSTGVSNSRFVYLPNISVNSQDRYTISAYKNPEVTWEIAEQVNLGLDLKLFEGLFDINVDAYQEIRHNVLAERMAVPASMGLGVFPLDNIGKVRSRGIDFQGKIQHAFNEKFWFILNGTITYNKATFESIEEAMDKPSWQRRKGHDISQQVGYIAEGLFQTQEEIDNAPVQSGDVMPGDIRYRDINNDGVIDVNDATHIGFPTTPRLIYGLSGVVNYRAFEFNFSFQGSGQRSMFMNPSSLSPFVNDHALLKEIYDDHWTPDNMQSKPFWPRLSTNGLTYHNKEEESYANQENPRFSTYFMREVSFIRCRSLDLAYNLPEKLYSKLKMKRVKVYVRANNPFIITNFKIWDPELGSDGFNYPIQKTYSIGANISF</sequence>
<name>A0AAE3SG15_9BACT</name>
<dbReference type="Pfam" id="PF13715">
    <property type="entry name" value="CarbopepD_reg_2"/>
    <property type="match status" value="1"/>
</dbReference>
<dbReference type="InterPro" id="IPR012910">
    <property type="entry name" value="Plug_dom"/>
</dbReference>
<dbReference type="Proteomes" id="UP001209229">
    <property type="component" value="Unassembled WGS sequence"/>
</dbReference>
<dbReference type="EMBL" id="JAPDPJ010000019">
    <property type="protein sequence ID" value="MCW3786813.1"/>
    <property type="molecule type" value="Genomic_DNA"/>
</dbReference>
<dbReference type="InterPro" id="IPR023996">
    <property type="entry name" value="TonB-dep_OMP_SusC/RagA"/>
</dbReference>
<proteinExistence type="inferred from homology"/>
<dbReference type="PROSITE" id="PS52016">
    <property type="entry name" value="TONB_DEPENDENT_REC_3"/>
    <property type="match status" value="1"/>
</dbReference>
<organism evidence="3 4">
    <name type="scientific">Plebeiibacterium sediminum</name>
    <dbReference type="NCBI Taxonomy" id="2992112"/>
    <lineage>
        <taxon>Bacteria</taxon>
        <taxon>Pseudomonadati</taxon>
        <taxon>Bacteroidota</taxon>
        <taxon>Bacteroidia</taxon>
        <taxon>Marinilabiliales</taxon>
        <taxon>Marinilabiliaceae</taxon>
        <taxon>Plebeiibacterium</taxon>
    </lineage>
</organism>
<dbReference type="SUPFAM" id="SSF49464">
    <property type="entry name" value="Carboxypeptidase regulatory domain-like"/>
    <property type="match status" value="1"/>
</dbReference>
<keyword evidence="3" id="KW-0675">Receptor</keyword>
<evidence type="ECO:0000259" key="2">
    <source>
        <dbReference type="Pfam" id="PF07715"/>
    </source>
</evidence>
<comment type="similarity">
    <text evidence="1">Belongs to the TonB-dependent receptor family.</text>
</comment>
<dbReference type="InterPro" id="IPR023997">
    <property type="entry name" value="TonB-dep_OMP_SusC/RagA_CS"/>
</dbReference>
<keyword evidence="1" id="KW-0998">Cell outer membrane</keyword>
<evidence type="ECO:0000313" key="4">
    <source>
        <dbReference type="Proteomes" id="UP001209229"/>
    </source>
</evidence>
<dbReference type="InterPro" id="IPR008969">
    <property type="entry name" value="CarboxyPept-like_regulatory"/>
</dbReference>
<dbReference type="RefSeq" id="WP_301190378.1">
    <property type="nucleotide sequence ID" value="NZ_JAPDPJ010000019.1"/>
</dbReference>